<name>A0ABX8QN49_9ACTN</name>
<organism evidence="1 2">
    <name type="scientific">Actinomadura graeca</name>
    <dbReference type="NCBI Taxonomy" id="2750812"/>
    <lineage>
        <taxon>Bacteria</taxon>
        <taxon>Bacillati</taxon>
        <taxon>Actinomycetota</taxon>
        <taxon>Actinomycetes</taxon>
        <taxon>Streptosporangiales</taxon>
        <taxon>Thermomonosporaceae</taxon>
        <taxon>Actinomadura</taxon>
    </lineage>
</organism>
<evidence type="ECO:0000313" key="2">
    <source>
        <dbReference type="Proteomes" id="UP001049518"/>
    </source>
</evidence>
<evidence type="ECO:0000313" key="1">
    <source>
        <dbReference type="EMBL" id="QXJ19950.1"/>
    </source>
</evidence>
<accession>A0ABX8QN49</accession>
<gene>
    <name evidence="1" type="ORF">AGRA3207_000567</name>
</gene>
<reference evidence="1" key="1">
    <citation type="submission" date="2020-07" db="EMBL/GenBank/DDBJ databases">
        <authorList>
            <person name="Tarantini F.S."/>
            <person name="Hong K.W."/>
            <person name="Chan K.G."/>
        </authorList>
    </citation>
    <scope>NUCLEOTIDE SEQUENCE</scope>
    <source>
        <strain evidence="1">32-07</strain>
    </source>
</reference>
<sequence>MSPEEVDARVELAETRYLKAKKEADALLEDLFSAYVDAADAGRTADQLAKPEIFTAGYIRKKLRERGVEPRKGGPRARKS</sequence>
<dbReference type="EMBL" id="CP059572">
    <property type="protein sequence ID" value="QXJ19950.1"/>
    <property type="molecule type" value="Genomic_DNA"/>
</dbReference>
<protein>
    <recommendedName>
        <fullName evidence="3">Transcriptional regulator</fullName>
    </recommendedName>
</protein>
<dbReference type="Proteomes" id="UP001049518">
    <property type="component" value="Chromosome"/>
</dbReference>
<evidence type="ECO:0008006" key="3">
    <source>
        <dbReference type="Google" id="ProtNLM"/>
    </source>
</evidence>
<proteinExistence type="predicted"/>
<dbReference type="RefSeq" id="WP_231332988.1">
    <property type="nucleotide sequence ID" value="NZ_CP059572.1"/>
</dbReference>
<keyword evidence="2" id="KW-1185">Reference proteome</keyword>